<dbReference type="RefSeq" id="WP_128083005.1">
    <property type="nucleotide sequence ID" value="NZ_CP013233.1"/>
</dbReference>
<keyword evidence="2" id="KW-0472">Membrane</keyword>
<name>A0A127PNJ4_9BURK</name>
<dbReference type="SUPFAM" id="SSF53474">
    <property type="entry name" value="alpha/beta-Hydrolases"/>
    <property type="match status" value="1"/>
</dbReference>
<evidence type="ECO:0000313" key="3">
    <source>
        <dbReference type="Proteomes" id="UP000071778"/>
    </source>
</evidence>
<reference evidence="2 3" key="1">
    <citation type="submission" date="2015-11" db="EMBL/GenBank/DDBJ databases">
        <title>Exploring the genomic traits of fungus-feeding bacterial genus Collimonas.</title>
        <authorList>
            <person name="Song C."/>
            <person name="Schmidt R."/>
            <person name="de Jager V."/>
            <person name="Krzyzanowska D."/>
            <person name="Jongedijk E."/>
            <person name="Cankar K."/>
            <person name="Beekwilder J."/>
            <person name="van Veen A."/>
            <person name="de Boer W."/>
            <person name="van Veen J.A."/>
            <person name="Garbeva P."/>
        </authorList>
    </citation>
    <scope>NUCLEOTIDE SEQUENCE [LARGE SCALE GENOMIC DNA]</scope>
    <source>
        <strain evidence="2 3">Ter282</strain>
    </source>
</reference>
<accession>A0A127PNJ4</accession>
<dbReference type="AlphaFoldDB" id="A0A127PNJ4"/>
<dbReference type="PATRIC" id="fig|279058.17.peg.1567"/>
<gene>
    <name evidence="2" type="ORF">CAter282_1463</name>
</gene>
<keyword evidence="1" id="KW-0732">Signal</keyword>
<evidence type="ECO:0000313" key="2">
    <source>
        <dbReference type="EMBL" id="AMP09252.1"/>
    </source>
</evidence>
<dbReference type="PANTHER" id="PTHR35560">
    <property type="entry name" value="BLL0132 PROTEIN"/>
    <property type="match status" value="1"/>
</dbReference>
<dbReference type="OrthoDB" id="1094867at2"/>
<keyword evidence="3" id="KW-1185">Reference proteome</keyword>
<dbReference type="Gene3D" id="3.40.50.1820">
    <property type="entry name" value="alpha/beta hydrolase"/>
    <property type="match status" value="1"/>
</dbReference>
<feature type="chain" id="PRO_5007277147" evidence="1">
    <location>
        <begin position="24"/>
        <end position="360"/>
    </location>
</feature>
<sequence length="360" mass="39443">MWQSVKRMTVTAFLYGSAMLAVAAGVQPAPPWQRVHLIHDGLAYDFPVYANHPLDGDLSKIEQIVLIQHGILRNGDAYYAAGASFLKDSGVDPDKVLLLAPNFPAKADLAKGFDHMPLWHAGGEHNWAGGDDSVNPPYRISSLQVLDDLLQKLTDKRRLPKLGRVTLAGHSAGAQMMQRYAALNNVDEAIRSRGIDVRYVIANPSSYLYFTPDRPQGVTFAPYDIAQCADYNQYRYGMKEMVPYGRGRSGMELFDRYARRQITYLLGGDDNDPNHPKLDKRCGAEAQGPSRLERGLAYQRYERHLAGTALPLARSEYEVIGVGHNQTGMFGSQCGRVALFGNGGAGSGSGAICRPAPTGD</sequence>
<dbReference type="PANTHER" id="PTHR35560:SF3">
    <property type="entry name" value="PEPTIDASE S9 PROLYL OLIGOPEPTIDASE CATALYTIC DOMAIN-CONTAINING PROTEIN"/>
    <property type="match status" value="1"/>
</dbReference>
<feature type="signal peptide" evidence="1">
    <location>
        <begin position="1"/>
        <end position="23"/>
    </location>
</feature>
<evidence type="ECO:0000256" key="1">
    <source>
        <dbReference type="SAM" id="SignalP"/>
    </source>
</evidence>
<dbReference type="InterPro" id="IPR029058">
    <property type="entry name" value="AB_hydrolase_fold"/>
</dbReference>
<dbReference type="EMBL" id="CP013235">
    <property type="protein sequence ID" value="AMP09252.1"/>
    <property type="molecule type" value="Genomic_DNA"/>
</dbReference>
<dbReference type="Proteomes" id="UP000071778">
    <property type="component" value="Chromosome"/>
</dbReference>
<protein>
    <submittedName>
        <fullName evidence="2">Putative transmembrane protein</fullName>
    </submittedName>
</protein>
<proteinExistence type="predicted"/>
<organism evidence="2 3">
    <name type="scientific">Collimonas arenae</name>
    <dbReference type="NCBI Taxonomy" id="279058"/>
    <lineage>
        <taxon>Bacteria</taxon>
        <taxon>Pseudomonadati</taxon>
        <taxon>Pseudomonadota</taxon>
        <taxon>Betaproteobacteria</taxon>
        <taxon>Burkholderiales</taxon>
        <taxon>Oxalobacteraceae</taxon>
        <taxon>Collimonas</taxon>
    </lineage>
</organism>
<keyword evidence="2" id="KW-0812">Transmembrane</keyword>